<name>A0A915IWP7_ROMCU</name>
<accession>A0A915IWP7</accession>
<dbReference type="WBParaSite" id="nRc.2.0.1.t18620-RA">
    <property type="protein sequence ID" value="nRc.2.0.1.t18620-RA"/>
    <property type="gene ID" value="nRc.2.0.1.g18620"/>
</dbReference>
<dbReference type="AlphaFoldDB" id="A0A915IWP7"/>
<sequence length="74" mass="8343">MSLGIVLRNCPQPALDVPKRLTTCPPKSSSALKSFVEFHKATLLVCCNIKRHTWSRNASRKNTHELKMTSVNHL</sequence>
<evidence type="ECO:0000313" key="2">
    <source>
        <dbReference type="WBParaSite" id="nRc.2.0.1.t18620-RA"/>
    </source>
</evidence>
<proteinExistence type="predicted"/>
<reference evidence="2" key="1">
    <citation type="submission" date="2022-11" db="UniProtKB">
        <authorList>
            <consortium name="WormBaseParasite"/>
        </authorList>
    </citation>
    <scope>IDENTIFICATION</scope>
</reference>
<evidence type="ECO:0000313" key="1">
    <source>
        <dbReference type="Proteomes" id="UP000887565"/>
    </source>
</evidence>
<protein>
    <submittedName>
        <fullName evidence="2">Uncharacterized protein</fullName>
    </submittedName>
</protein>
<dbReference type="Proteomes" id="UP000887565">
    <property type="component" value="Unplaced"/>
</dbReference>
<organism evidence="1 2">
    <name type="scientific">Romanomermis culicivorax</name>
    <name type="common">Nematode worm</name>
    <dbReference type="NCBI Taxonomy" id="13658"/>
    <lineage>
        <taxon>Eukaryota</taxon>
        <taxon>Metazoa</taxon>
        <taxon>Ecdysozoa</taxon>
        <taxon>Nematoda</taxon>
        <taxon>Enoplea</taxon>
        <taxon>Dorylaimia</taxon>
        <taxon>Mermithida</taxon>
        <taxon>Mermithoidea</taxon>
        <taxon>Mermithidae</taxon>
        <taxon>Romanomermis</taxon>
    </lineage>
</organism>
<keyword evidence="1" id="KW-1185">Reference proteome</keyword>